<dbReference type="InterPro" id="IPR008928">
    <property type="entry name" value="6-hairpin_glycosidase_sf"/>
</dbReference>
<evidence type="ECO:0000313" key="3">
    <source>
        <dbReference type="Proteomes" id="UP001183585"/>
    </source>
</evidence>
<evidence type="ECO:0000313" key="2">
    <source>
        <dbReference type="EMBL" id="MDR7384903.1"/>
    </source>
</evidence>
<protein>
    <recommendedName>
        <fullName evidence="1">Mannosylglycerate hydrolase MGH1-like glycoside hydrolase domain-containing protein</fullName>
    </recommendedName>
</protein>
<sequence length="514" mass="55111">MPLTPDQLAAGATLQVTGGERAAAITSTWRAALADVAACVRPLPGAPSGALTEGGPYPGCWLESTGSISTEVLARFAPGVARATHLLLAHGARADGLLPYKVTDDGAAHAQIQRVTPLARSVWEHYLRTGSTAADRDAVYLREMYEALAADDAWVAAHRDTRGTGGVEAFCTYDTGHDASPRFWHVPDTCPDGDPARFDAGNPRLPFVAPDLTAEAYARRAYLARAAEALGEDPRPWRAAASDSRAALDRLWDVADAAWYDLDTTGEPVRLRSDVLLRVLACEVGDDALFDDLLRRHLMSPQGFLSPAGFTSVALDDPRFDRDATRNSWGGPVNFLALLRAPRAFEAHGRTVELARALRGAFDALLRTDRFPQTLDPWTGDAGYGSGYSPAALFFLDAVERFFGVLELPDGGVRCTGLSTADPGRWPGVESLTYERSTRTGLWSQTVADGRVTVTRDGTPWLAFPVGWRVELAPSGEVVAVAGVAGRPVRGTLTLPDGGRADLTLAPDQRELRA</sequence>
<dbReference type="Proteomes" id="UP001183585">
    <property type="component" value="Unassembled WGS sequence"/>
</dbReference>
<dbReference type="Gene3D" id="1.50.10.10">
    <property type="match status" value="1"/>
</dbReference>
<dbReference type="Pfam" id="PF22422">
    <property type="entry name" value="MGH1-like_GH"/>
    <property type="match status" value="1"/>
</dbReference>
<dbReference type="SUPFAM" id="SSF48208">
    <property type="entry name" value="Six-hairpin glycosidases"/>
    <property type="match status" value="1"/>
</dbReference>
<evidence type="ECO:0000259" key="1">
    <source>
        <dbReference type="Pfam" id="PF22422"/>
    </source>
</evidence>
<dbReference type="EMBL" id="JAVDYE010000001">
    <property type="protein sequence ID" value="MDR7384903.1"/>
    <property type="molecule type" value="Genomic_DNA"/>
</dbReference>
<proteinExistence type="predicted"/>
<name>A0ABU2CU88_9MICO</name>
<dbReference type="InterPro" id="IPR012341">
    <property type="entry name" value="6hp_glycosidase-like_sf"/>
</dbReference>
<dbReference type="InterPro" id="IPR054491">
    <property type="entry name" value="MGH1-like_GH"/>
</dbReference>
<comment type="caution">
    <text evidence="2">The sequence shown here is derived from an EMBL/GenBank/DDBJ whole genome shotgun (WGS) entry which is preliminary data.</text>
</comment>
<dbReference type="RefSeq" id="WP_274993730.1">
    <property type="nucleotide sequence ID" value="NZ_JAJQQP010000005.1"/>
</dbReference>
<organism evidence="2 3">
    <name type="scientific">Promicromonospora iranensis</name>
    <dbReference type="NCBI Taxonomy" id="1105144"/>
    <lineage>
        <taxon>Bacteria</taxon>
        <taxon>Bacillati</taxon>
        <taxon>Actinomycetota</taxon>
        <taxon>Actinomycetes</taxon>
        <taxon>Micrococcales</taxon>
        <taxon>Promicromonosporaceae</taxon>
        <taxon>Promicromonospora</taxon>
    </lineage>
</organism>
<feature type="domain" description="Mannosylglycerate hydrolase MGH1-like glycoside hydrolase" evidence="1">
    <location>
        <begin position="57"/>
        <end position="389"/>
    </location>
</feature>
<keyword evidence="3" id="KW-1185">Reference proteome</keyword>
<gene>
    <name evidence="2" type="ORF">J2S48_004418</name>
</gene>
<accession>A0ABU2CU88</accession>
<reference evidence="2 3" key="1">
    <citation type="submission" date="2023-07" db="EMBL/GenBank/DDBJ databases">
        <title>Sequencing the genomes of 1000 actinobacteria strains.</title>
        <authorList>
            <person name="Klenk H.-P."/>
        </authorList>
    </citation>
    <scope>NUCLEOTIDE SEQUENCE [LARGE SCALE GENOMIC DNA]</scope>
    <source>
        <strain evidence="2 3">DSM 45554</strain>
    </source>
</reference>